<reference evidence="3" key="2">
    <citation type="submission" date="2020-09" db="EMBL/GenBank/DDBJ databases">
        <authorList>
            <person name="Sun Q."/>
            <person name="Ohkuma M."/>
        </authorList>
    </citation>
    <scope>NUCLEOTIDE SEQUENCE</scope>
    <source>
        <strain evidence="3">JCM 15325</strain>
    </source>
</reference>
<dbReference type="PANTHER" id="PTHR43156:SF15">
    <property type="entry name" value="PHOSPHOSERINE PHOSPHATASE RSBU"/>
    <property type="match status" value="1"/>
</dbReference>
<dbReference type="SUPFAM" id="SSF101215">
    <property type="entry name" value="KaiA/RbsU domain"/>
    <property type="match status" value="1"/>
</dbReference>
<organism evidence="3 4">
    <name type="scientific">Sporolactobacillus putidus</name>
    <dbReference type="NCBI Taxonomy" id="492735"/>
    <lineage>
        <taxon>Bacteria</taxon>
        <taxon>Bacillati</taxon>
        <taxon>Bacillota</taxon>
        <taxon>Bacilli</taxon>
        <taxon>Bacillales</taxon>
        <taxon>Sporolactobacillaceae</taxon>
        <taxon>Sporolactobacillus</taxon>
    </lineage>
</organism>
<protein>
    <submittedName>
        <fullName evidence="3">Phosphoserine phosphatase RsbU</fullName>
    </submittedName>
</protein>
<gene>
    <name evidence="3" type="primary">rsbU</name>
    <name evidence="3" type="ORF">GCM10007968_16310</name>
</gene>
<evidence type="ECO:0000256" key="1">
    <source>
        <dbReference type="ARBA" id="ARBA00022801"/>
    </source>
</evidence>
<dbReference type="PANTHER" id="PTHR43156">
    <property type="entry name" value="STAGE II SPORULATION PROTEIN E-RELATED"/>
    <property type="match status" value="1"/>
</dbReference>
<dbReference type="InterPro" id="IPR036457">
    <property type="entry name" value="PPM-type-like_dom_sf"/>
</dbReference>
<dbReference type="Gene3D" id="3.60.40.10">
    <property type="entry name" value="PPM-type phosphatase domain"/>
    <property type="match status" value="1"/>
</dbReference>
<reference evidence="3" key="1">
    <citation type="journal article" date="2014" name="Int. J. Syst. Evol. Microbiol.">
        <title>Complete genome sequence of Corynebacterium casei LMG S-19264T (=DSM 44701T), isolated from a smear-ripened cheese.</title>
        <authorList>
            <consortium name="US DOE Joint Genome Institute (JGI-PGF)"/>
            <person name="Walter F."/>
            <person name="Albersmeier A."/>
            <person name="Kalinowski J."/>
            <person name="Ruckert C."/>
        </authorList>
    </citation>
    <scope>NUCLEOTIDE SEQUENCE</scope>
    <source>
        <strain evidence="3">JCM 15325</strain>
    </source>
</reference>
<dbReference type="AlphaFoldDB" id="A0A917W1Z3"/>
<evidence type="ECO:0000313" key="4">
    <source>
        <dbReference type="Proteomes" id="UP000654670"/>
    </source>
</evidence>
<dbReference type="EMBL" id="BMOK01000005">
    <property type="protein sequence ID" value="GGL52984.1"/>
    <property type="molecule type" value="Genomic_DNA"/>
</dbReference>
<evidence type="ECO:0000313" key="3">
    <source>
        <dbReference type="EMBL" id="GGL52984.1"/>
    </source>
</evidence>
<sequence length="334" mass="37894">MMDYNERLIMYKIMLTHYITQRKETILQRGQKLSRKMIENGVTPDDVVGAHIDVVSRMFVNVDERITASLEFLMEVMAGFGADYREYQSLKNRQKQLDTEIDIAADVQKALLEGTVPECHFADIGVVSEPAKKMSGDYYQFVKGESGSLGVAVADIVGKGIPAAMCMSMIKYAMDSLSENRQGPPVVLASLNRVVERNVDPSMFITMFYGVYNPTGRTFSFSSAGHEPGFYYTAACDQFDDLEARGLALGLSPKTRYREYSRHVSPGDMIILLTDGVTESRIDREFVGRERLIGLIRKYMSLPARELVEKVFYELEKMQDFELHDDFTFIAMKF</sequence>
<keyword evidence="1" id="KW-0378">Hydrolase</keyword>
<dbReference type="InterPro" id="IPR017944">
    <property type="entry name" value="KaiA/RbsU_helical_domain_sf"/>
</dbReference>
<dbReference type="GO" id="GO:0016791">
    <property type="term" value="F:phosphatase activity"/>
    <property type="evidence" value="ECO:0007669"/>
    <property type="project" value="TreeGrafter"/>
</dbReference>
<accession>A0A917W1Z3</accession>
<dbReference type="Gene3D" id="1.10.1240.30">
    <property type="entry name" value="KaiA/RbsU domain"/>
    <property type="match status" value="1"/>
</dbReference>
<dbReference type="FunFam" id="3.60.40.10:FF:000045">
    <property type="entry name" value="Stage II sporulation protein E"/>
    <property type="match status" value="1"/>
</dbReference>
<dbReference type="Pfam" id="PF07228">
    <property type="entry name" value="SpoIIE"/>
    <property type="match status" value="1"/>
</dbReference>
<keyword evidence="4" id="KW-1185">Reference proteome</keyword>
<dbReference type="InterPro" id="IPR001932">
    <property type="entry name" value="PPM-type_phosphatase-like_dom"/>
</dbReference>
<proteinExistence type="predicted"/>
<feature type="domain" description="PPM-type phosphatase" evidence="2">
    <location>
        <begin position="119"/>
        <end position="334"/>
    </location>
</feature>
<comment type="caution">
    <text evidence="3">The sequence shown here is derived from an EMBL/GenBank/DDBJ whole genome shotgun (WGS) entry which is preliminary data.</text>
</comment>
<dbReference type="Pfam" id="PF08673">
    <property type="entry name" value="RsbU_N"/>
    <property type="match status" value="1"/>
</dbReference>
<dbReference type="InterPro" id="IPR014787">
    <property type="entry name" value="PSer_Pase_RsbU_N"/>
</dbReference>
<evidence type="ECO:0000259" key="2">
    <source>
        <dbReference type="SMART" id="SM00331"/>
    </source>
</evidence>
<dbReference type="Proteomes" id="UP000654670">
    <property type="component" value="Unassembled WGS sequence"/>
</dbReference>
<dbReference type="SMART" id="SM00331">
    <property type="entry name" value="PP2C_SIG"/>
    <property type="match status" value="1"/>
</dbReference>
<dbReference type="InterPro" id="IPR052016">
    <property type="entry name" value="Bact_Sigma-Reg"/>
</dbReference>
<name>A0A917W1Z3_9BACL</name>